<accession>A0A381VJ11</accession>
<sequence length="92" mass="9890">MKIMLSWKFPTGAAYTSGMKQFLETGGPPPEGLKTIGRWHAPGSKYGFHLVEGDPALAAELVAQWNPFCDVEATPVLDDEEASSALRKAGRG</sequence>
<dbReference type="AlphaFoldDB" id="A0A381VJ11"/>
<dbReference type="Pfam" id="PF11746">
    <property type="entry name" value="DUF3303"/>
    <property type="match status" value="1"/>
</dbReference>
<dbReference type="InterPro" id="IPR021734">
    <property type="entry name" value="DUF3303"/>
</dbReference>
<name>A0A381VJ11_9ZZZZ</name>
<evidence type="ECO:0000313" key="1">
    <source>
        <dbReference type="EMBL" id="SVA40011.1"/>
    </source>
</evidence>
<dbReference type="EMBL" id="UINC01008901">
    <property type="protein sequence ID" value="SVA40011.1"/>
    <property type="molecule type" value="Genomic_DNA"/>
</dbReference>
<proteinExistence type="predicted"/>
<gene>
    <name evidence="1" type="ORF">METZ01_LOCUS92865</name>
</gene>
<evidence type="ECO:0008006" key="2">
    <source>
        <dbReference type="Google" id="ProtNLM"/>
    </source>
</evidence>
<reference evidence="1" key="1">
    <citation type="submission" date="2018-05" db="EMBL/GenBank/DDBJ databases">
        <authorList>
            <person name="Lanie J.A."/>
            <person name="Ng W.-L."/>
            <person name="Kazmierczak K.M."/>
            <person name="Andrzejewski T.M."/>
            <person name="Davidsen T.M."/>
            <person name="Wayne K.J."/>
            <person name="Tettelin H."/>
            <person name="Glass J.I."/>
            <person name="Rusch D."/>
            <person name="Podicherti R."/>
            <person name="Tsui H.-C.T."/>
            <person name="Winkler M.E."/>
        </authorList>
    </citation>
    <scope>NUCLEOTIDE SEQUENCE</scope>
</reference>
<protein>
    <recommendedName>
        <fullName evidence="2">DUF3303 domain-containing protein</fullName>
    </recommendedName>
</protein>
<organism evidence="1">
    <name type="scientific">marine metagenome</name>
    <dbReference type="NCBI Taxonomy" id="408172"/>
    <lineage>
        <taxon>unclassified sequences</taxon>
        <taxon>metagenomes</taxon>
        <taxon>ecological metagenomes</taxon>
    </lineage>
</organism>